<name>A0A165IE13_XYLHT</name>
<keyword evidence="1" id="KW-0812">Transmembrane</keyword>
<proteinExistence type="predicted"/>
<feature type="transmembrane region" description="Helical" evidence="1">
    <location>
        <begin position="26"/>
        <end position="49"/>
    </location>
</feature>
<evidence type="ECO:0000313" key="2">
    <source>
        <dbReference type="EMBL" id="KZF24761.1"/>
    </source>
</evidence>
<protein>
    <submittedName>
        <fullName evidence="2">Uncharacterized protein</fullName>
    </submittedName>
</protein>
<sequence length="51" mass="6182">MYFYRQSLLVYHFVHLGKHTLVGSEFHLFTFLFILYGQRYFAHVAIVIFNP</sequence>
<reference evidence="2 3" key="1">
    <citation type="journal article" date="2016" name="Fungal Biol.">
        <title>The genome of Xylona heveae provides a window into fungal endophytism.</title>
        <authorList>
            <person name="Gazis R."/>
            <person name="Kuo A."/>
            <person name="Riley R."/>
            <person name="LaButti K."/>
            <person name="Lipzen A."/>
            <person name="Lin J."/>
            <person name="Amirebrahimi M."/>
            <person name="Hesse C.N."/>
            <person name="Spatafora J.W."/>
            <person name="Henrissat B."/>
            <person name="Hainaut M."/>
            <person name="Grigoriev I.V."/>
            <person name="Hibbett D.S."/>
        </authorList>
    </citation>
    <scope>NUCLEOTIDE SEQUENCE [LARGE SCALE GENOMIC DNA]</scope>
    <source>
        <strain evidence="2 3">TC161</strain>
    </source>
</reference>
<keyword evidence="1" id="KW-1133">Transmembrane helix</keyword>
<dbReference type="InParanoid" id="A0A165IE13"/>
<keyword evidence="3" id="KW-1185">Reference proteome</keyword>
<dbReference type="Proteomes" id="UP000076632">
    <property type="component" value="Unassembled WGS sequence"/>
</dbReference>
<accession>A0A165IE13</accession>
<dbReference type="GeneID" id="28894015"/>
<evidence type="ECO:0000313" key="3">
    <source>
        <dbReference type="Proteomes" id="UP000076632"/>
    </source>
</evidence>
<dbReference type="EMBL" id="KV407456">
    <property type="protein sequence ID" value="KZF24761.1"/>
    <property type="molecule type" value="Genomic_DNA"/>
</dbReference>
<dbReference type="RefSeq" id="XP_018190316.1">
    <property type="nucleotide sequence ID" value="XM_018328878.1"/>
</dbReference>
<dbReference type="AlphaFoldDB" id="A0A165IE13"/>
<evidence type="ECO:0000256" key="1">
    <source>
        <dbReference type="SAM" id="Phobius"/>
    </source>
</evidence>
<gene>
    <name evidence="2" type="ORF">L228DRAFT_103748</name>
</gene>
<organism evidence="2 3">
    <name type="scientific">Xylona heveae (strain CBS 132557 / TC161)</name>
    <dbReference type="NCBI Taxonomy" id="1328760"/>
    <lineage>
        <taxon>Eukaryota</taxon>
        <taxon>Fungi</taxon>
        <taxon>Dikarya</taxon>
        <taxon>Ascomycota</taxon>
        <taxon>Pezizomycotina</taxon>
        <taxon>Xylonomycetes</taxon>
        <taxon>Xylonales</taxon>
        <taxon>Xylonaceae</taxon>
        <taxon>Xylona</taxon>
    </lineage>
</organism>
<keyword evidence="1" id="KW-0472">Membrane</keyword>